<evidence type="ECO:0000256" key="1">
    <source>
        <dbReference type="SAM" id="Phobius"/>
    </source>
</evidence>
<proteinExistence type="predicted"/>
<comment type="caution">
    <text evidence="2">The sequence shown here is derived from an EMBL/GenBank/DDBJ whole genome shotgun (WGS) entry which is preliminary data.</text>
</comment>
<dbReference type="RefSeq" id="WP_136831092.1">
    <property type="nucleotide sequence ID" value="NZ_SWBM01000002.1"/>
</dbReference>
<protein>
    <submittedName>
        <fullName evidence="2">DUF2232 domain-containing protein</fullName>
    </submittedName>
</protein>
<dbReference type="InterPro" id="IPR018710">
    <property type="entry name" value="DUF2232"/>
</dbReference>
<dbReference type="Pfam" id="PF09991">
    <property type="entry name" value="DUF2232"/>
    <property type="match status" value="1"/>
</dbReference>
<evidence type="ECO:0000313" key="3">
    <source>
        <dbReference type="Proteomes" id="UP000307756"/>
    </source>
</evidence>
<dbReference type="EMBL" id="SWBM01000002">
    <property type="protein sequence ID" value="TKC16676.1"/>
    <property type="molecule type" value="Genomic_DNA"/>
</dbReference>
<keyword evidence="1" id="KW-1133">Transmembrane helix</keyword>
<dbReference type="Proteomes" id="UP000307756">
    <property type="component" value="Unassembled WGS sequence"/>
</dbReference>
<feature type="transmembrane region" description="Helical" evidence="1">
    <location>
        <begin position="216"/>
        <end position="232"/>
    </location>
</feature>
<gene>
    <name evidence="2" type="ORF">FA727_11410</name>
</gene>
<feature type="transmembrane region" description="Helical" evidence="1">
    <location>
        <begin position="277"/>
        <end position="299"/>
    </location>
</feature>
<dbReference type="AlphaFoldDB" id="A0A4U1D6G6"/>
<feature type="transmembrane region" description="Helical" evidence="1">
    <location>
        <begin position="55"/>
        <end position="88"/>
    </location>
</feature>
<evidence type="ECO:0000313" key="2">
    <source>
        <dbReference type="EMBL" id="TKC16676.1"/>
    </source>
</evidence>
<dbReference type="PANTHER" id="PTHR41324">
    <property type="entry name" value="MEMBRANE PROTEIN-RELATED"/>
    <property type="match status" value="1"/>
</dbReference>
<sequence>MKNVHKLTEGALFLATFAVLLLMTLYIPVLGIVSNLFLALPFIMFATKNDRKSSFVFFIGGLLISFIVGSILALPLTILYGLTGIVLGDCIREKKSRVSGYIAGTLAFLIVTILTYAVTVTFFNIDIIKESIQTIKLSMDQSKEILGSLGQTPDPKMMEQFEMGIDMLETLVPSLFVMSSILVVMIIELVSFPIAKRLGVAIPKWSPFRELQLPKSLLWYYLGVLVASLIFNPEEGTFWYTALINLAFVLQLFMVLQGLSLIYYFSYQKGYPKALPIIMTVLTILVPFLLSIVRILGIIDLGFDFRKRISEKK</sequence>
<feature type="transmembrane region" description="Helical" evidence="1">
    <location>
        <begin position="171"/>
        <end position="195"/>
    </location>
</feature>
<dbReference type="PANTHER" id="PTHR41324:SF1">
    <property type="entry name" value="DUF2232 DOMAIN-CONTAINING PROTEIN"/>
    <property type="match status" value="1"/>
</dbReference>
<feature type="transmembrane region" description="Helical" evidence="1">
    <location>
        <begin position="12"/>
        <end position="43"/>
    </location>
</feature>
<organism evidence="2 3">
    <name type="scientific">Robertmurraya kyonggiensis</name>
    <dbReference type="NCBI Taxonomy" id="1037680"/>
    <lineage>
        <taxon>Bacteria</taxon>
        <taxon>Bacillati</taxon>
        <taxon>Bacillota</taxon>
        <taxon>Bacilli</taxon>
        <taxon>Bacillales</taxon>
        <taxon>Bacillaceae</taxon>
        <taxon>Robertmurraya</taxon>
    </lineage>
</organism>
<accession>A0A4U1D6G6</accession>
<keyword evidence="1" id="KW-0472">Membrane</keyword>
<name>A0A4U1D6G6_9BACI</name>
<reference evidence="2 3" key="1">
    <citation type="journal article" date="2011" name="J. Microbiol.">
        <title>Bacillus kyonggiensis sp. nov., isolated from soil of a lettuce field.</title>
        <authorList>
            <person name="Dong K."/>
            <person name="Lee S."/>
        </authorList>
    </citation>
    <scope>NUCLEOTIDE SEQUENCE [LARGE SCALE GENOMIC DNA]</scope>
    <source>
        <strain evidence="2 3">NB22</strain>
    </source>
</reference>
<keyword evidence="3" id="KW-1185">Reference proteome</keyword>
<feature type="transmembrane region" description="Helical" evidence="1">
    <location>
        <begin position="238"/>
        <end position="265"/>
    </location>
</feature>
<dbReference type="OrthoDB" id="2987886at2"/>
<keyword evidence="1" id="KW-0812">Transmembrane</keyword>
<feature type="transmembrane region" description="Helical" evidence="1">
    <location>
        <begin position="100"/>
        <end position="123"/>
    </location>
</feature>